<organism evidence="2 3">
    <name type="scientific">Modicisalibacter xianhensis</name>
    <dbReference type="NCBI Taxonomy" id="442341"/>
    <lineage>
        <taxon>Bacteria</taxon>
        <taxon>Pseudomonadati</taxon>
        <taxon>Pseudomonadota</taxon>
        <taxon>Gammaproteobacteria</taxon>
        <taxon>Oceanospirillales</taxon>
        <taxon>Halomonadaceae</taxon>
        <taxon>Modicisalibacter</taxon>
    </lineage>
</organism>
<evidence type="ECO:0000259" key="1">
    <source>
        <dbReference type="Pfam" id="PF11726"/>
    </source>
</evidence>
<evidence type="ECO:0000313" key="3">
    <source>
        <dbReference type="Proteomes" id="UP000199040"/>
    </source>
</evidence>
<dbReference type="RefSeq" id="WP_092844110.1">
    <property type="nucleotide sequence ID" value="NZ_FOPY01000003.1"/>
</dbReference>
<dbReference type="Pfam" id="PF11726">
    <property type="entry name" value="YagK_YfjJ_C"/>
    <property type="match status" value="1"/>
</dbReference>
<keyword evidence="3" id="KW-1185">Reference proteome</keyword>
<feature type="domain" description="YagK/YfjJ C-terminal" evidence="1">
    <location>
        <begin position="201"/>
        <end position="281"/>
    </location>
</feature>
<gene>
    <name evidence="2" type="ORF">SAMN04487959_103194</name>
</gene>
<dbReference type="Proteomes" id="UP000199040">
    <property type="component" value="Unassembled WGS sequence"/>
</dbReference>
<proteinExistence type="predicted"/>
<name>A0A1I2ZL35_9GAMM</name>
<sequence>MARPRQSIFDEEEEKQLIIPMTEFGIRMVTRNGEVTAVTSEFSNIRSLSLAERVVNELSHMDSEPYYEVRHDHGRSIFYRVVPSQLMKQMSKAWNGMSQIVSMVESGSERSVPKVRIASRLNVFQQAYSELLTKYGSRIAKKDGFLLEKASFEDFSKLSKETFAGFKEALESPVVRKESKQAQTRMYRNRQSLFAYVDSLLTHYSKLYVVRVDLGYNPDSARVPQKVTYSRAKRDFEKLMAHRHRKRMWKDDLVGFIWKLEDGAERRYHYHLLLFYDGERAEQHKEDQKLIHEQWINDLTEGDGACFISWEKAEETPLGVSPDGLIDREDHAKRKAILVYLDYLTRIDRLIGLEVPDNARVFGKGQLPKS</sequence>
<reference evidence="2 3" key="1">
    <citation type="submission" date="2016-10" db="EMBL/GenBank/DDBJ databases">
        <authorList>
            <person name="de Groot N.N."/>
        </authorList>
    </citation>
    <scope>NUCLEOTIDE SEQUENCE [LARGE SCALE GENOMIC DNA]</scope>
    <source>
        <strain evidence="2 3">CGMCC 1.6848</strain>
    </source>
</reference>
<dbReference type="EMBL" id="FOPY01000003">
    <property type="protein sequence ID" value="SFH38430.1"/>
    <property type="molecule type" value="Genomic_DNA"/>
</dbReference>
<dbReference type="STRING" id="442341.SAMN04487959_103194"/>
<dbReference type="InterPro" id="IPR057271">
    <property type="entry name" value="YagK_YfjJ_C"/>
</dbReference>
<dbReference type="AlphaFoldDB" id="A0A1I2ZL35"/>
<accession>A0A1I2ZL35</accession>
<evidence type="ECO:0000313" key="2">
    <source>
        <dbReference type="EMBL" id="SFH38430.1"/>
    </source>
</evidence>
<protein>
    <recommendedName>
        <fullName evidence="1">YagK/YfjJ C-terminal domain-containing protein</fullName>
    </recommendedName>
</protein>